<keyword evidence="1" id="KW-0812">Transmembrane</keyword>
<dbReference type="Proteomes" id="UP000794436">
    <property type="component" value="Unassembled WGS sequence"/>
</dbReference>
<dbReference type="OrthoDB" id="163632at2759"/>
<keyword evidence="1" id="KW-0472">Membrane</keyword>
<feature type="transmembrane region" description="Helical" evidence="1">
    <location>
        <begin position="245"/>
        <end position="264"/>
    </location>
</feature>
<dbReference type="SUPFAM" id="SSF52058">
    <property type="entry name" value="L domain-like"/>
    <property type="match status" value="1"/>
</dbReference>
<reference evidence="2" key="1">
    <citation type="submission" date="2019-03" db="EMBL/GenBank/DDBJ databases">
        <title>Long read genome sequence of the mycoparasitic Pythium oligandrum ATCC 38472 isolated from sugarbeet rhizosphere.</title>
        <authorList>
            <person name="Gaulin E."/>
        </authorList>
    </citation>
    <scope>NUCLEOTIDE SEQUENCE</scope>
    <source>
        <strain evidence="2">ATCC 38472_TT</strain>
    </source>
</reference>
<dbReference type="Gene3D" id="3.80.10.10">
    <property type="entry name" value="Ribonuclease Inhibitor"/>
    <property type="match status" value="1"/>
</dbReference>
<name>A0A8K1FJW0_PYTOL</name>
<feature type="transmembrane region" description="Helical" evidence="1">
    <location>
        <begin position="99"/>
        <end position="128"/>
    </location>
</feature>
<organism evidence="2 3">
    <name type="scientific">Pythium oligandrum</name>
    <name type="common">Mycoparasitic fungus</name>
    <dbReference type="NCBI Taxonomy" id="41045"/>
    <lineage>
        <taxon>Eukaryota</taxon>
        <taxon>Sar</taxon>
        <taxon>Stramenopiles</taxon>
        <taxon>Oomycota</taxon>
        <taxon>Peronosporomycetes</taxon>
        <taxon>Pythiales</taxon>
        <taxon>Pythiaceae</taxon>
        <taxon>Pythium</taxon>
    </lineage>
</organism>
<feature type="transmembrane region" description="Helical" evidence="1">
    <location>
        <begin position="300"/>
        <end position="318"/>
    </location>
</feature>
<dbReference type="AlphaFoldDB" id="A0A8K1FJW0"/>
<evidence type="ECO:0000256" key="1">
    <source>
        <dbReference type="SAM" id="Phobius"/>
    </source>
</evidence>
<sequence length="714" mass="81215">MRLPHLKSHKLLQSAQAPPTLLDVKPVGHHVKLAATFKPGEPLFRFSVGMFRWAWIIVLVAHSFTVVFNAAVASLYWWILNEPRMGLQIAILGSELTQFFRPVVYTSVVIASIHALMISRALVCSMWYRGLHFGSPKPSKRRLSTNSRITRSFQSATDLAWKVSSWQDKLWSVITLRPIEVELVLELFLQTFQAYRMSTLVSTVWINRLLAVVIVLNCWFSPLVHTVMRKRSAITRQLVCVAMDSFLDIVYGVFIPLAVFYPYWRDFDLYLCSFPFMFYYRDEWYVNAIAENQQLFVTSWLDFAATMSPGASLFLRLYEIQRILMAYQRTNSVRTHPNDVRHFGSRRLIAVSSSGSRAACVRRGLHILLVVWGIVVAALHIHSTVVAVQGADRGCIVEMRPWGSNVYTCTVLEVSCSQKKIVGREDEMDKAFRVVDAPALQGLIMSNCPTLEVPPRIQLFERLLQLKIYNSTVVEWRKDASLTATAHTNLQVLFMLEVNFTEFPMGLRWEEPLPAFYDFELSGTNLTSIPDEMETAWGGLGILSIELAPGFTQVPAFAGRLPALYMLLLASNSITTVPDDLLTDSQLYYLMLINNPLERIPERVGSLTGLGSLGFSSTKVNEIPVSWRQPETTFGSEEMISGGKVDLHLHDTPYCDGLPDSSSFLASTELHGEFMVGWFDVWCHQYFVLPYFYPVEEETQPIAIEELEKRRYAH</sequence>
<keyword evidence="1" id="KW-1133">Transmembrane helix</keyword>
<comment type="caution">
    <text evidence="2">The sequence shown here is derived from an EMBL/GenBank/DDBJ whole genome shotgun (WGS) entry which is preliminary data.</text>
</comment>
<feature type="transmembrane region" description="Helical" evidence="1">
    <location>
        <begin position="53"/>
        <end position="78"/>
    </location>
</feature>
<evidence type="ECO:0000313" key="3">
    <source>
        <dbReference type="Proteomes" id="UP000794436"/>
    </source>
</evidence>
<dbReference type="InterPro" id="IPR032675">
    <property type="entry name" value="LRR_dom_sf"/>
</dbReference>
<proteinExistence type="predicted"/>
<feature type="transmembrane region" description="Helical" evidence="1">
    <location>
        <begin position="367"/>
        <end position="388"/>
    </location>
</feature>
<dbReference type="EMBL" id="SPLM01000037">
    <property type="protein sequence ID" value="TMW65356.1"/>
    <property type="molecule type" value="Genomic_DNA"/>
</dbReference>
<evidence type="ECO:0000313" key="2">
    <source>
        <dbReference type="EMBL" id="TMW65356.1"/>
    </source>
</evidence>
<keyword evidence="3" id="KW-1185">Reference proteome</keyword>
<gene>
    <name evidence="2" type="ORF">Poli38472_007998</name>
</gene>
<accession>A0A8K1FJW0</accession>
<protein>
    <submittedName>
        <fullName evidence="2">Uncharacterized protein</fullName>
    </submittedName>
</protein>